<dbReference type="STRING" id="1076935.U4LR67"/>
<dbReference type="EMBL" id="HF935354">
    <property type="protein sequence ID" value="CCX29781.1"/>
    <property type="molecule type" value="Genomic_DNA"/>
</dbReference>
<gene>
    <name evidence="2" type="ORF">PCON_07107</name>
</gene>
<feature type="domain" description="MULE transposase" evidence="1">
    <location>
        <begin position="100"/>
        <end position="204"/>
    </location>
</feature>
<dbReference type="AlphaFoldDB" id="U4LR67"/>
<sequence>MDPGHPYSQYLNHKDPEAPLLMEAEYYNLGNNIGTLSNHPLPDMMDYLLWSLDGLGYKYRLRQTSEVGAHDKGINRLEQIFMASEKMINRARSFCVNFMVLFDDTFRTNSLNLPLVYLVGLNNKRRAFTVAMSFTRSESTTAFTFVLDCLDQVVFYQEEGQRNKSHPKVLISDQTPELRKAILEHPSGRWNTIIHQLCQYHMYQDIRAFIQNNRQTRNTAEELNNVFRAILNVIRCSRVNDLDEKRLDMYQLMEPEERKYYEYNWRAERKEERVLEAYVRGYPNRGCVGIFGDERRQKYMKRFLDNLSQTFNDSIQSLQRIRRNL</sequence>
<dbReference type="InterPro" id="IPR018289">
    <property type="entry name" value="MULE_transposase_dom"/>
</dbReference>
<dbReference type="InterPro" id="IPR031052">
    <property type="entry name" value="FHY3/FAR1"/>
</dbReference>
<protein>
    <submittedName>
        <fullName evidence="2">Similar to Protein FAR1-RELATED SEQUENCE 12 acc. no. Q3E7I5</fullName>
    </submittedName>
</protein>
<dbReference type="GO" id="GO:0006355">
    <property type="term" value="P:regulation of DNA-templated transcription"/>
    <property type="evidence" value="ECO:0007669"/>
    <property type="project" value="InterPro"/>
</dbReference>
<evidence type="ECO:0000259" key="1">
    <source>
        <dbReference type="Pfam" id="PF10551"/>
    </source>
</evidence>
<dbReference type="Pfam" id="PF10551">
    <property type="entry name" value="MULE"/>
    <property type="match status" value="1"/>
</dbReference>
<name>U4LR67_PYROM</name>
<keyword evidence="3" id="KW-1185">Reference proteome</keyword>
<accession>U4LR67</accession>
<dbReference type="PANTHER" id="PTHR31669:SF251">
    <property type="entry name" value="PROTEIN FAR1-RELATED SEQUENCE"/>
    <property type="match status" value="1"/>
</dbReference>
<reference evidence="2 3" key="1">
    <citation type="journal article" date="2013" name="PLoS Genet.">
        <title>The genome and development-dependent transcriptomes of Pyronema confluens: a window into fungal evolution.</title>
        <authorList>
            <person name="Traeger S."/>
            <person name="Altegoer F."/>
            <person name="Freitag M."/>
            <person name="Gabaldon T."/>
            <person name="Kempken F."/>
            <person name="Kumar A."/>
            <person name="Marcet-Houben M."/>
            <person name="Poggeler S."/>
            <person name="Stajich J.E."/>
            <person name="Nowrousian M."/>
        </authorList>
    </citation>
    <scope>NUCLEOTIDE SEQUENCE [LARGE SCALE GENOMIC DNA]</scope>
    <source>
        <strain evidence="3">CBS 100304</strain>
        <tissue evidence="2">Vegetative mycelium</tissue>
    </source>
</reference>
<evidence type="ECO:0000313" key="2">
    <source>
        <dbReference type="EMBL" id="CCX29781.1"/>
    </source>
</evidence>
<evidence type="ECO:0000313" key="3">
    <source>
        <dbReference type="Proteomes" id="UP000018144"/>
    </source>
</evidence>
<organism evidence="2 3">
    <name type="scientific">Pyronema omphalodes (strain CBS 100304)</name>
    <name type="common">Pyronema confluens</name>
    <dbReference type="NCBI Taxonomy" id="1076935"/>
    <lineage>
        <taxon>Eukaryota</taxon>
        <taxon>Fungi</taxon>
        <taxon>Dikarya</taxon>
        <taxon>Ascomycota</taxon>
        <taxon>Pezizomycotina</taxon>
        <taxon>Pezizomycetes</taxon>
        <taxon>Pezizales</taxon>
        <taxon>Pyronemataceae</taxon>
        <taxon>Pyronema</taxon>
    </lineage>
</organism>
<dbReference type="OrthoDB" id="667893at2759"/>
<dbReference type="Proteomes" id="UP000018144">
    <property type="component" value="Unassembled WGS sequence"/>
</dbReference>
<dbReference type="PANTHER" id="PTHR31669">
    <property type="entry name" value="PROTEIN FAR1-RELATED SEQUENCE 10-RELATED"/>
    <property type="match status" value="1"/>
</dbReference>
<dbReference type="eggNOG" id="ENOG502SE96">
    <property type="taxonomic scope" value="Eukaryota"/>
</dbReference>
<proteinExistence type="predicted"/>